<organism evidence="3 4">
    <name type="scientific">Pelobium manganitolerans</name>
    <dbReference type="NCBI Taxonomy" id="1842495"/>
    <lineage>
        <taxon>Bacteria</taxon>
        <taxon>Pseudomonadati</taxon>
        <taxon>Bacteroidota</taxon>
        <taxon>Sphingobacteriia</taxon>
        <taxon>Sphingobacteriales</taxon>
        <taxon>Sphingobacteriaceae</taxon>
        <taxon>Pelobium</taxon>
    </lineage>
</organism>
<dbReference type="Proteomes" id="UP000283433">
    <property type="component" value="Unassembled WGS sequence"/>
</dbReference>
<dbReference type="AlphaFoldDB" id="A0A419S715"/>
<dbReference type="PANTHER" id="PTHR43685:SF3">
    <property type="entry name" value="SLR2126 PROTEIN"/>
    <property type="match status" value="1"/>
</dbReference>
<dbReference type="EMBL" id="MBTA01000012">
    <property type="protein sequence ID" value="RKD17039.1"/>
    <property type="molecule type" value="Genomic_DNA"/>
</dbReference>
<sequence length="322" mass="37001">MPFSIIIPLYNRPQEIKELLESLTQQTYTDFEVLVIEDGSAHKAEDIVKSFSSQLNISYYYKTNEGQGFARNFGFSKAKGDFFIFFDSDCLIPSNYLEIVNHYLQQHQLDAYGGPDAAHPSFSPMQKALSYAMTSSLTTGGIRSKAKNAGGKYHPRSYNMGISRKVWEQTGGFHLTNMGEDMDLSRRIHQAGFKIELIADAKVYHKRRTSFYQFWKQVHSFGRTRIQLYKRYPDTLKTVHFLPVVFTLGLAFTVIFNLLALPFAKVCNLFLLIYLLSIFFDSLYINKSLKVAFLSIFASLIQLVAYGMGFMQEFVRKIIFNK</sequence>
<keyword evidence="4" id="KW-1185">Reference proteome</keyword>
<keyword evidence="3" id="KW-0808">Transferase</keyword>
<dbReference type="InterPro" id="IPR029044">
    <property type="entry name" value="Nucleotide-diphossugar_trans"/>
</dbReference>
<evidence type="ECO:0000256" key="1">
    <source>
        <dbReference type="SAM" id="Phobius"/>
    </source>
</evidence>
<keyword evidence="1" id="KW-0812">Transmembrane</keyword>
<dbReference type="GO" id="GO:0016740">
    <property type="term" value="F:transferase activity"/>
    <property type="evidence" value="ECO:0007669"/>
    <property type="project" value="UniProtKB-KW"/>
</dbReference>
<dbReference type="RefSeq" id="WP_120181231.1">
    <property type="nucleotide sequence ID" value="NZ_MBTA01000012.1"/>
</dbReference>
<dbReference type="InterPro" id="IPR050834">
    <property type="entry name" value="Glycosyltransf_2"/>
</dbReference>
<dbReference type="SUPFAM" id="SSF53448">
    <property type="entry name" value="Nucleotide-diphospho-sugar transferases"/>
    <property type="match status" value="1"/>
</dbReference>
<proteinExistence type="predicted"/>
<name>A0A419S715_9SPHI</name>
<feature type="transmembrane region" description="Helical" evidence="1">
    <location>
        <begin position="266"/>
        <end position="285"/>
    </location>
</feature>
<gene>
    <name evidence="3" type="ORF">BCY91_02495</name>
</gene>
<dbReference type="OrthoDB" id="9813550at2"/>
<feature type="domain" description="Glycosyltransferase 2-like" evidence="2">
    <location>
        <begin position="4"/>
        <end position="130"/>
    </location>
</feature>
<feature type="transmembrane region" description="Helical" evidence="1">
    <location>
        <begin position="240"/>
        <end position="259"/>
    </location>
</feature>
<dbReference type="Pfam" id="PF00535">
    <property type="entry name" value="Glycos_transf_2"/>
    <property type="match status" value="1"/>
</dbReference>
<accession>A0A419S715</accession>
<dbReference type="InterPro" id="IPR001173">
    <property type="entry name" value="Glyco_trans_2-like"/>
</dbReference>
<evidence type="ECO:0000313" key="4">
    <source>
        <dbReference type="Proteomes" id="UP000283433"/>
    </source>
</evidence>
<reference evidence="3 4" key="1">
    <citation type="submission" date="2016-07" db="EMBL/GenBank/DDBJ databases">
        <title>Genome of Pelobium manganitolerans.</title>
        <authorList>
            <person name="Wu S."/>
            <person name="Wang G."/>
        </authorList>
    </citation>
    <scope>NUCLEOTIDE SEQUENCE [LARGE SCALE GENOMIC DNA]</scope>
    <source>
        <strain evidence="3 4">YS-25</strain>
    </source>
</reference>
<feature type="transmembrane region" description="Helical" evidence="1">
    <location>
        <begin position="291"/>
        <end position="311"/>
    </location>
</feature>
<evidence type="ECO:0000313" key="3">
    <source>
        <dbReference type="EMBL" id="RKD17039.1"/>
    </source>
</evidence>
<keyword evidence="1" id="KW-0472">Membrane</keyword>
<dbReference type="Gene3D" id="3.90.550.10">
    <property type="entry name" value="Spore Coat Polysaccharide Biosynthesis Protein SpsA, Chain A"/>
    <property type="match status" value="1"/>
</dbReference>
<comment type="caution">
    <text evidence="3">The sequence shown here is derived from an EMBL/GenBank/DDBJ whole genome shotgun (WGS) entry which is preliminary data.</text>
</comment>
<dbReference type="PANTHER" id="PTHR43685">
    <property type="entry name" value="GLYCOSYLTRANSFERASE"/>
    <property type="match status" value="1"/>
</dbReference>
<evidence type="ECO:0000259" key="2">
    <source>
        <dbReference type="Pfam" id="PF00535"/>
    </source>
</evidence>
<protein>
    <submittedName>
        <fullName evidence="3">Glycosyltransferase</fullName>
    </submittedName>
</protein>
<keyword evidence="1" id="KW-1133">Transmembrane helix</keyword>